<dbReference type="AlphaFoldDB" id="D9PLN9"/>
<dbReference type="Pfam" id="PF08241">
    <property type="entry name" value="Methyltransf_11"/>
    <property type="match status" value="1"/>
</dbReference>
<dbReference type="GO" id="GO:0008757">
    <property type="term" value="F:S-adenosylmethionine-dependent methyltransferase activity"/>
    <property type="evidence" value="ECO:0007669"/>
    <property type="project" value="InterPro"/>
</dbReference>
<reference evidence="2" key="2">
    <citation type="journal article" date="2011" name="Microb. Ecol.">
        <title>Taxonomic and Functional Metagenomic Profiling of the Microbial Community in the Anoxic Sediment of a Sub-saline Shallow Lake (Laguna de Carrizo, Central Spain).</title>
        <authorList>
            <person name="Ferrer M."/>
            <person name="Guazzaroni M.E."/>
            <person name="Richter M."/>
            <person name="Garcia-Salamanca A."/>
            <person name="Yarza P."/>
            <person name="Suarez-Suarez A."/>
            <person name="Solano J."/>
            <person name="Alcaide M."/>
            <person name="van Dillewijn P."/>
            <person name="Molina-Henares M.A."/>
            <person name="Lopez-Cortes N."/>
            <person name="Al-Ramahi Y."/>
            <person name="Guerrero C."/>
            <person name="Acosta A."/>
            <person name="de Eugenio L.I."/>
            <person name="Martinez V."/>
            <person name="Marques S."/>
            <person name="Rojo F."/>
            <person name="Santero E."/>
            <person name="Genilloud O."/>
            <person name="Perez-Perez J."/>
            <person name="Rossello-Mora R."/>
            <person name="Ramos J.L."/>
        </authorList>
    </citation>
    <scope>NUCLEOTIDE SEQUENCE</scope>
</reference>
<proteinExistence type="predicted"/>
<protein>
    <submittedName>
        <fullName evidence="2">Uncharacterized protein yxbB</fullName>
    </submittedName>
</protein>
<feature type="non-terminal residue" evidence="2">
    <location>
        <position position="1"/>
    </location>
</feature>
<feature type="domain" description="Methyltransferase type 11" evidence="1">
    <location>
        <begin position="42"/>
        <end position="141"/>
    </location>
</feature>
<dbReference type="CDD" id="cd02440">
    <property type="entry name" value="AdoMet_MTases"/>
    <property type="match status" value="1"/>
</dbReference>
<name>D9PLN9_9ZZZZ</name>
<dbReference type="SUPFAM" id="SSF53335">
    <property type="entry name" value="S-adenosyl-L-methionine-dependent methyltransferases"/>
    <property type="match status" value="1"/>
</dbReference>
<dbReference type="PANTHER" id="PTHR42912">
    <property type="entry name" value="METHYLTRANSFERASE"/>
    <property type="match status" value="1"/>
</dbReference>
<dbReference type="InterPro" id="IPR029063">
    <property type="entry name" value="SAM-dependent_MTases_sf"/>
</dbReference>
<gene>
    <name evidence="2" type="primary">yxbB</name>
    <name evidence="2" type="ORF">LDC_2462</name>
</gene>
<organism evidence="2">
    <name type="scientific">sediment metagenome</name>
    <dbReference type="NCBI Taxonomy" id="749907"/>
    <lineage>
        <taxon>unclassified sequences</taxon>
        <taxon>metagenomes</taxon>
        <taxon>ecological metagenomes</taxon>
    </lineage>
</organism>
<evidence type="ECO:0000259" key="1">
    <source>
        <dbReference type="Pfam" id="PF08241"/>
    </source>
</evidence>
<comment type="caution">
    <text evidence="2">The sequence shown here is derived from an EMBL/GenBank/DDBJ whole genome shotgun (WGS) entry which is preliminary data.</text>
</comment>
<reference evidence="2" key="1">
    <citation type="submission" date="2010-07" db="EMBL/GenBank/DDBJ databases">
        <authorList>
            <consortium name="CONSOLIDER consortium CSD2007-00005"/>
            <person name="Guazzaroni M.-E."/>
            <person name="Richter M."/>
            <person name="Garcia-Salamanca A."/>
            <person name="Yarza P."/>
            <person name="Ferrer M."/>
        </authorList>
    </citation>
    <scope>NUCLEOTIDE SEQUENCE</scope>
</reference>
<sequence>TMTLASEQCRKPFSNPSDSVYLTRHLGLLLEAADLFRGARVLDVGCGTGWLTLALAAMGCDAVGVDISPAALKLAEGLKAARGPAQPGKAEFLFFDGHRLPLPDESVDRVVCFDAFHHVRDQRATLKEFARVLRNGGRAAFLEPGPNHSKTPMSQAEMARHKVIENDVSMEEVAQYAVEAGLDKPQMLVQLQRPLSVGVDDFNAWARGGIPKDWATRFTDTLQAQLTNGQCFFVYKGQPTRDSRRADGLGAVIELVGARRTPTATGYGIRLELRVRNTGSRDWITAAVPGQVNLGVHVLAPTGELLDNNFARIKLPAGPVAVGETVTVEGTIREPEPEAYQLRLDMVAELVAWFGDLGHTRPVLIASGDL</sequence>
<dbReference type="InterPro" id="IPR013216">
    <property type="entry name" value="Methyltransf_11"/>
</dbReference>
<evidence type="ECO:0000313" key="2">
    <source>
        <dbReference type="EMBL" id="EFK95525.1"/>
    </source>
</evidence>
<accession>D9PLN9</accession>
<dbReference type="EMBL" id="ADZX01000750">
    <property type="protein sequence ID" value="EFK95525.1"/>
    <property type="molecule type" value="Genomic_DNA"/>
</dbReference>
<dbReference type="Gene3D" id="3.40.50.150">
    <property type="entry name" value="Vaccinia Virus protein VP39"/>
    <property type="match status" value="1"/>
</dbReference>
<dbReference type="InterPro" id="IPR050508">
    <property type="entry name" value="Methyltransf_Superfamily"/>
</dbReference>